<keyword evidence="10" id="KW-1185">Reference proteome</keyword>
<keyword evidence="2 4" id="KW-0472">Membrane</keyword>
<dbReference type="GO" id="GO:0009279">
    <property type="term" value="C:cell outer membrane"/>
    <property type="evidence" value="ECO:0007669"/>
    <property type="project" value="UniProtKB-SubCell"/>
</dbReference>
<feature type="region of interest" description="Disordered" evidence="5">
    <location>
        <begin position="63"/>
        <end position="100"/>
    </location>
</feature>
<reference evidence="8" key="2">
    <citation type="submission" date="2022-08" db="EMBL/GenBank/DDBJ databases">
        <title>Genome Sequencing of Bacteroides fragilis Group Isolates with Nanopore Technology.</title>
        <authorList>
            <person name="Tisza M.J."/>
            <person name="Smith D."/>
            <person name="Dekker J.P."/>
        </authorList>
    </citation>
    <scope>NUCLEOTIDE SEQUENCE</scope>
    <source>
        <strain evidence="8">BFG-527</strain>
    </source>
</reference>
<dbReference type="PANTHER" id="PTHR30329:SF21">
    <property type="entry name" value="LIPOPROTEIN YIAD-RELATED"/>
    <property type="match status" value="1"/>
</dbReference>
<evidence type="ECO:0000256" key="3">
    <source>
        <dbReference type="ARBA" id="ARBA00023237"/>
    </source>
</evidence>
<protein>
    <submittedName>
        <fullName evidence="8">OmpA family protein</fullName>
    </submittedName>
    <submittedName>
        <fullName evidence="7">OmpA/MotB domain protein</fullName>
    </submittedName>
</protein>
<dbReference type="RefSeq" id="WP_055270868.1">
    <property type="nucleotide sequence ID" value="NZ_CACRSZ010000001.1"/>
</dbReference>
<evidence type="ECO:0000313" key="8">
    <source>
        <dbReference type="EMBL" id="UVQ74126.1"/>
    </source>
</evidence>
<dbReference type="AlphaFoldDB" id="A0A642MK44"/>
<accession>A0A642MK44</accession>
<proteinExistence type="predicted"/>
<evidence type="ECO:0000313" key="7">
    <source>
        <dbReference type="EMBL" id="CUQ02290.1"/>
    </source>
</evidence>
<dbReference type="InterPro" id="IPR006665">
    <property type="entry name" value="OmpA-like"/>
</dbReference>
<dbReference type="PANTHER" id="PTHR30329">
    <property type="entry name" value="STATOR ELEMENT OF FLAGELLAR MOTOR COMPLEX"/>
    <property type="match status" value="1"/>
</dbReference>
<comment type="subcellular location">
    <subcellularLocation>
        <location evidence="1">Cell outer membrane</location>
    </subcellularLocation>
</comment>
<organism evidence="7 9">
    <name type="scientific">Bacteroides faecis</name>
    <dbReference type="NCBI Taxonomy" id="674529"/>
    <lineage>
        <taxon>Bacteria</taxon>
        <taxon>Pseudomonadati</taxon>
        <taxon>Bacteroidota</taxon>
        <taxon>Bacteroidia</taxon>
        <taxon>Bacteroidales</taxon>
        <taxon>Bacteroidaceae</taxon>
        <taxon>Bacteroides</taxon>
    </lineage>
</organism>
<evidence type="ECO:0000259" key="6">
    <source>
        <dbReference type="PROSITE" id="PS51123"/>
    </source>
</evidence>
<dbReference type="Pfam" id="PF00691">
    <property type="entry name" value="OmpA"/>
    <property type="match status" value="1"/>
</dbReference>
<dbReference type="PROSITE" id="PS51123">
    <property type="entry name" value="OMPA_2"/>
    <property type="match status" value="1"/>
</dbReference>
<evidence type="ECO:0000256" key="4">
    <source>
        <dbReference type="PROSITE-ProRule" id="PRU00473"/>
    </source>
</evidence>
<accession>A0A174T4L2</accession>
<dbReference type="EMBL" id="CZAE01000023">
    <property type="protein sequence ID" value="CUQ02290.1"/>
    <property type="molecule type" value="Genomic_DNA"/>
</dbReference>
<dbReference type="SUPFAM" id="SSF103088">
    <property type="entry name" value="OmpA-like"/>
    <property type="match status" value="1"/>
</dbReference>
<dbReference type="PRINTS" id="PR01021">
    <property type="entry name" value="OMPADOMAIN"/>
</dbReference>
<dbReference type="InterPro" id="IPR006664">
    <property type="entry name" value="OMP_bac"/>
</dbReference>
<dbReference type="InterPro" id="IPR050330">
    <property type="entry name" value="Bact_OuterMem_StrucFunc"/>
</dbReference>
<dbReference type="Proteomes" id="UP000095606">
    <property type="component" value="Unassembled WGS sequence"/>
</dbReference>
<dbReference type="EMBL" id="CP103141">
    <property type="protein sequence ID" value="UVQ74126.1"/>
    <property type="molecule type" value="Genomic_DNA"/>
</dbReference>
<dbReference type="GeneID" id="69591334"/>
<evidence type="ECO:0000313" key="10">
    <source>
        <dbReference type="Proteomes" id="UP001060104"/>
    </source>
</evidence>
<dbReference type="Gene3D" id="3.30.1330.60">
    <property type="entry name" value="OmpA-like domain"/>
    <property type="match status" value="1"/>
</dbReference>
<evidence type="ECO:0000256" key="5">
    <source>
        <dbReference type="SAM" id="MobiDB-lite"/>
    </source>
</evidence>
<feature type="domain" description="OmpA-like" evidence="6">
    <location>
        <begin position="324"/>
        <end position="438"/>
    </location>
</feature>
<feature type="compositionally biased region" description="Acidic residues" evidence="5">
    <location>
        <begin position="82"/>
        <end position="91"/>
    </location>
</feature>
<evidence type="ECO:0000256" key="2">
    <source>
        <dbReference type="ARBA" id="ARBA00023136"/>
    </source>
</evidence>
<keyword evidence="3" id="KW-0998">Cell outer membrane</keyword>
<reference evidence="7 9" key="1">
    <citation type="submission" date="2015-09" db="EMBL/GenBank/DDBJ databases">
        <authorList>
            <consortium name="Pathogen Informatics"/>
        </authorList>
    </citation>
    <scope>NUCLEOTIDE SEQUENCE [LARGE SCALE GENOMIC DNA]</scope>
    <source>
        <strain evidence="7 9">2789STDY5834846</strain>
    </source>
</reference>
<gene>
    <name evidence="7" type="primary">oprF</name>
    <name evidence="7" type="ORF">ERS852461_04002</name>
    <name evidence="8" type="ORF">NXY30_24595</name>
</gene>
<name>A0A642MK44_9BACE</name>
<feature type="compositionally biased region" description="Low complexity" evidence="5">
    <location>
        <begin position="68"/>
        <end position="81"/>
    </location>
</feature>
<evidence type="ECO:0000256" key="1">
    <source>
        <dbReference type="ARBA" id="ARBA00004442"/>
    </source>
</evidence>
<dbReference type="InterPro" id="IPR036737">
    <property type="entry name" value="OmpA-like_sf"/>
</dbReference>
<dbReference type="Proteomes" id="UP001060104">
    <property type="component" value="Chromosome"/>
</dbReference>
<evidence type="ECO:0000313" key="9">
    <source>
        <dbReference type="Proteomes" id="UP000095606"/>
    </source>
</evidence>
<dbReference type="CDD" id="cd07185">
    <property type="entry name" value="OmpA_C-like"/>
    <property type="match status" value="1"/>
</dbReference>
<sequence length="438" mass="48906">MKRLLFVFTVLLLAGTTEVYSQGWLEKVAKKTAKRVEERSKKKVEDKVNEAADKTVDKAFGKAEDAVTGKGNTGSDNTTGGETEDTNENAEEGGKQAKKSSTMNWNKFDFVAGDEVMFDDQLAGEKLGEFPSQWDLKSGYAEVAQIDGKNAIYMTEATKIMPLMKEKNYLPDVFTIEFEVYVPTGRKGDGNNAQTGNYAGGNSRYNIDLIGANGKNVFQIYWYNPWSFELGDKTTSVNWEWYSGGERSTGEMQYIFKYRDFNRVSISFNKRAMKVYLNETRVVNIPRCDAPTSFNIYAYQGEKENRFIKNVRIAKGAVPLYDRMMSDGKFITYGITFDVGKSVIKPESMGEINRIVKLMTENPDLKFSVEGHTDSTGNAANNQTLSEARSKAIVDKLVEMGIAADRLASAGKGQANPIADNATDEGRAKNRRVEFVKI</sequence>